<reference evidence="1 2" key="1">
    <citation type="submission" date="2018-12" db="EMBL/GenBank/DDBJ databases">
        <authorList>
            <person name="Grouzdev D.S."/>
            <person name="Krutkina M.S."/>
        </authorList>
    </citation>
    <scope>NUCLEOTIDE SEQUENCE [LARGE SCALE GENOMIC DNA]</scope>
    <source>
        <strain evidence="1 2">RmlP026</strain>
    </source>
</reference>
<dbReference type="InterPro" id="IPR010982">
    <property type="entry name" value="Lambda_DNA-bd_dom_sf"/>
</dbReference>
<name>A0A4Q2TXR8_9HYPH</name>
<accession>A0A4Q2TXR8</accession>
<gene>
    <name evidence="1" type="ORF">D3273_26800</name>
</gene>
<dbReference type="AlphaFoldDB" id="A0A4Q2TXR8"/>
<dbReference type="Proteomes" id="UP000290759">
    <property type="component" value="Unassembled WGS sequence"/>
</dbReference>
<protein>
    <submittedName>
        <fullName evidence="1">Transcriptional regulator</fullName>
    </submittedName>
</protein>
<dbReference type="GO" id="GO:0003677">
    <property type="term" value="F:DNA binding"/>
    <property type="evidence" value="ECO:0007669"/>
    <property type="project" value="InterPro"/>
</dbReference>
<organism evidence="1 2">
    <name type="scientific">Lichenibacterium minor</name>
    <dbReference type="NCBI Taxonomy" id="2316528"/>
    <lineage>
        <taxon>Bacteria</taxon>
        <taxon>Pseudomonadati</taxon>
        <taxon>Pseudomonadota</taxon>
        <taxon>Alphaproteobacteria</taxon>
        <taxon>Hyphomicrobiales</taxon>
        <taxon>Lichenihabitantaceae</taxon>
        <taxon>Lichenibacterium</taxon>
    </lineage>
</organism>
<dbReference type="EMBL" id="QYBB01000091">
    <property type="protein sequence ID" value="RYC28899.1"/>
    <property type="molecule type" value="Genomic_DNA"/>
</dbReference>
<keyword evidence="2" id="KW-1185">Reference proteome</keyword>
<dbReference type="OrthoDB" id="9796370at2"/>
<comment type="caution">
    <text evidence="1">The sequence shown here is derived from an EMBL/GenBank/DDBJ whole genome shotgun (WGS) entry which is preliminary data.</text>
</comment>
<dbReference type="Gene3D" id="1.10.260.40">
    <property type="entry name" value="lambda repressor-like DNA-binding domains"/>
    <property type="match status" value="1"/>
</dbReference>
<sequence>MSPSQCRAARALLGWPTQQLASHADVGVNTVNRFEGGQDARMSSVDKIRVALESAGIIFIPENGGGAGVRLRKVDPA</sequence>
<dbReference type="SUPFAM" id="SSF47413">
    <property type="entry name" value="lambda repressor-like DNA-binding domains"/>
    <property type="match status" value="1"/>
</dbReference>
<evidence type="ECO:0000313" key="2">
    <source>
        <dbReference type="Proteomes" id="UP000290759"/>
    </source>
</evidence>
<evidence type="ECO:0000313" key="1">
    <source>
        <dbReference type="EMBL" id="RYC28899.1"/>
    </source>
</evidence>
<proteinExistence type="predicted"/>
<reference evidence="1 2" key="2">
    <citation type="submission" date="2019-02" db="EMBL/GenBank/DDBJ databases">
        <title>'Lichenibacterium ramalinii' gen. nov. sp. nov., 'Lichenibacterium minor' gen. nov. sp. nov.</title>
        <authorList>
            <person name="Pankratov T."/>
        </authorList>
    </citation>
    <scope>NUCLEOTIDE SEQUENCE [LARGE SCALE GENOMIC DNA]</scope>
    <source>
        <strain evidence="1 2">RmlP026</strain>
    </source>
</reference>